<comment type="caution">
    <text evidence="2">The sequence shown here is derived from an EMBL/GenBank/DDBJ whole genome shotgun (WGS) entry which is preliminary data.</text>
</comment>
<proteinExistence type="predicted"/>
<dbReference type="Proteomes" id="UP001162164">
    <property type="component" value="Unassembled WGS sequence"/>
</dbReference>
<keyword evidence="3" id="KW-1185">Reference proteome</keyword>
<reference evidence="2" key="1">
    <citation type="journal article" date="2023" name="Insect Mol. Biol.">
        <title>Genome sequencing provides insights into the evolution of gene families encoding plant cell wall-degrading enzymes in longhorned beetles.</title>
        <authorList>
            <person name="Shin N.R."/>
            <person name="Okamura Y."/>
            <person name="Kirsch R."/>
            <person name="Pauchet Y."/>
        </authorList>
    </citation>
    <scope>NUCLEOTIDE SEQUENCE</scope>
    <source>
        <strain evidence="2">MMC_N1</strain>
    </source>
</reference>
<feature type="region of interest" description="Disordered" evidence="1">
    <location>
        <begin position="29"/>
        <end position="116"/>
    </location>
</feature>
<gene>
    <name evidence="2" type="ORF">NQ317_018477</name>
</gene>
<feature type="compositionally biased region" description="Basic residues" evidence="1">
    <location>
        <begin position="75"/>
        <end position="84"/>
    </location>
</feature>
<feature type="compositionally biased region" description="Basic and acidic residues" evidence="1">
    <location>
        <begin position="88"/>
        <end position="104"/>
    </location>
</feature>
<evidence type="ECO:0000313" key="3">
    <source>
        <dbReference type="Proteomes" id="UP001162164"/>
    </source>
</evidence>
<feature type="compositionally biased region" description="Basic and acidic residues" evidence="1">
    <location>
        <begin position="42"/>
        <end position="62"/>
    </location>
</feature>
<organism evidence="2 3">
    <name type="scientific">Molorchus minor</name>
    <dbReference type="NCBI Taxonomy" id="1323400"/>
    <lineage>
        <taxon>Eukaryota</taxon>
        <taxon>Metazoa</taxon>
        <taxon>Ecdysozoa</taxon>
        <taxon>Arthropoda</taxon>
        <taxon>Hexapoda</taxon>
        <taxon>Insecta</taxon>
        <taxon>Pterygota</taxon>
        <taxon>Neoptera</taxon>
        <taxon>Endopterygota</taxon>
        <taxon>Coleoptera</taxon>
        <taxon>Polyphaga</taxon>
        <taxon>Cucujiformia</taxon>
        <taxon>Chrysomeloidea</taxon>
        <taxon>Cerambycidae</taxon>
        <taxon>Lamiinae</taxon>
        <taxon>Monochamini</taxon>
        <taxon>Molorchus</taxon>
    </lineage>
</organism>
<sequence length="116" mass="13316">MHTTTLRGCFPRTKRNFIKENVRSIKQMQGLLQDVGATHPRPARDDKYRNAPGEPKSRESTPHTHSTLSQDTKSKVVKSLKKTTIKSNIERKKEKPENIGEQGHKFTPFYANRKMG</sequence>
<protein>
    <submittedName>
        <fullName evidence="2">Uncharacterized protein</fullName>
    </submittedName>
</protein>
<evidence type="ECO:0000313" key="2">
    <source>
        <dbReference type="EMBL" id="KAJ8972364.1"/>
    </source>
</evidence>
<dbReference type="EMBL" id="JAPWTJ010001355">
    <property type="protein sequence ID" value="KAJ8972364.1"/>
    <property type="molecule type" value="Genomic_DNA"/>
</dbReference>
<accession>A0ABQ9J4W1</accession>
<name>A0ABQ9J4W1_9CUCU</name>
<evidence type="ECO:0000256" key="1">
    <source>
        <dbReference type="SAM" id="MobiDB-lite"/>
    </source>
</evidence>